<comment type="caution">
    <text evidence="4">The sequence shown here is derived from an EMBL/GenBank/DDBJ whole genome shotgun (WGS) entry which is preliminary data.</text>
</comment>
<sequence>MTTSTTPRKPAYFRRSSAPIIPSSAINDTTTPRDDLEESLHDLLETALQCYVNSWYPSISPRDKSFLPHIYHLLVRVLRSLSTNISAVCESGRLDELVLADLPDIISEHVKNWTRAEQDIVEGGLDQTLAARFALLHGHPAVQLVQSKPTSTRKDTSHRASTDVTQLPSDIDQSLGEAMSSSLHGHDDHPYLRQHQTPLDSVQPPQLPPAYRISPSYLSTLSERLLRCHLPPADYAPLTERTILTEIIASAILANVLQKLSQGWMINRMALSILGEPGRGRQQQRQQVQEKTSQEGADGASKPGSGLVQTVVLIVYQFAAVLLTISQCYTSLQSQWRSLTNDPSTEASDKAGATSHERWKAGVENALDPSLNLLDSLLNLQDGASRKRSIAELRSWVGMACGPIALGRFADKLLPLYLHEHVFRPAVLARGIKTLHEVLFPNGELAPSVPDPTEEEARDLSDRLVARLLEVIPPHARRLIIGPDATHEQAIRRLIAPFQDPDINLHLFTRLLKRILLTIEPRLANDDNDDQLR</sequence>
<evidence type="ECO:0000256" key="2">
    <source>
        <dbReference type="SAM" id="MobiDB-lite"/>
    </source>
</evidence>
<dbReference type="PANTHER" id="PTHR22775">
    <property type="entry name" value="SORTING NEXIN"/>
    <property type="match status" value="1"/>
</dbReference>
<feature type="region of interest" description="Disordered" evidence="2">
    <location>
        <begin position="277"/>
        <end position="303"/>
    </location>
</feature>
<feature type="compositionally biased region" description="Polar residues" evidence="2">
    <location>
        <begin position="162"/>
        <end position="172"/>
    </location>
</feature>
<dbReference type="GO" id="GO:0035091">
    <property type="term" value="F:phosphatidylinositol binding"/>
    <property type="evidence" value="ECO:0007669"/>
    <property type="project" value="TreeGrafter"/>
</dbReference>
<proteinExistence type="inferred from homology"/>
<dbReference type="PANTHER" id="PTHR22775:SF3">
    <property type="entry name" value="SORTING NEXIN-13"/>
    <property type="match status" value="1"/>
</dbReference>
<reference evidence="4" key="1">
    <citation type="submission" date="2020-04" db="EMBL/GenBank/DDBJ databases">
        <title>Analysis of mating type loci in Filobasidium floriforme.</title>
        <authorList>
            <person name="Nowrousian M."/>
        </authorList>
    </citation>
    <scope>NUCLEOTIDE SEQUENCE</scope>
    <source>
        <strain evidence="4">CBS 6242</strain>
    </source>
</reference>
<dbReference type="AlphaFoldDB" id="A0A8K0JJ71"/>
<dbReference type="Proteomes" id="UP000812966">
    <property type="component" value="Unassembled WGS sequence"/>
</dbReference>
<keyword evidence="5" id="KW-1185">Reference proteome</keyword>
<dbReference type="InterPro" id="IPR013937">
    <property type="entry name" value="Sorting_nexin_C"/>
</dbReference>
<dbReference type="Pfam" id="PF02194">
    <property type="entry name" value="PXA"/>
    <property type="match status" value="2"/>
</dbReference>
<evidence type="ECO:0000256" key="1">
    <source>
        <dbReference type="ARBA" id="ARBA00010883"/>
    </source>
</evidence>
<protein>
    <recommendedName>
        <fullName evidence="3">PXA domain-containing protein</fullName>
    </recommendedName>
</protein>
<feature type="compositionally biased region" description="Basic and acidic residues" evidence="2">
    <location>
        <begin position="152"/>
        <end position="161"/>
    </location>
</feature>
<evidence type="ECO:0000313" key="5">
    <source>
        <dbReference type="Proteomes" id="UP000812966"/>
    </source>
</evidence>
<dbReference type="Pfam" id="PF08628">
    <property type="entry name" value="Nexin_C"/>
    <property type="match status" value="1"/>
</dbReference>
<evidence type="ECO:0000313" key="4">
    <source>
        <dbReference type="EMBL" id="KAG7531469.1"/>
    </source>
</evidence>
<accession>A0A8K0JJ71</accession>
<dbReference type="PROSITE" id="PS51207">
    <property type="entry name" value="PXA"/>
    <property type="match status" value="1"/>
</dbReference>
<comment type="similarity">
    <text evidence="1">Belongs to the sorting nexin family.</text>
</comment>
<feature type="compositionally biased region" description="Polar residues" evidence="2">
    <location>
        <begin position="194"/>
        <end position="204"/>
    </location>
</feature>
<gene>
    <name evidence="4" type="ORF">FFLO_04329</name>
</gene>
<dbReference type="InterPro" id="IPR003114">
    <property type="entry name" value="Phox_assoc"/>
</dbReference>
<feature type="domain" description="PXA" evidence="3">
    <location>
        <begin position="33"/>
        <end position="279"/>
    </location>
</feature>
<name>A0A8K0JJ71_9TREE</name>
<organism evidence="4 5">
    <name type="scientific">Filobasidium floriforme</name>
    <dbReference type="NCBI Taxonomy" id="5210"/>
    <lineage>
        <taxon>Eukaryota</taxon>
        <taxon>Fungi</taxon>
        <taxon>Dikarya</taxon>
        <taxon>Basidiomycota</taxon>
        <taxon>Agaricomycotina</taxon>
        <taxon>Tremellomycetes</taxon>
        <taxon>Filobasidiales</taxon>
        <taxon>Filobasidiaceae</taxon>
        <taxon>Filobasidium</taxon>
    </lineage>
</organism>
<feature type="region of interest" description="Disordered" evidence="2">
    <location>
        <begin position="146"/>
        <end position="206"/>
    </location>
</feature>
<evidence type="ECO:0000259" key="3">
    <source>
        <dbReference type="PROSITE" id="PS51207"/>
    </source>
</evidence>
<dbReference type="EMBL" id="JABELV010000090">
    <property type="protein sequence ID" value="KAG7531469.1"/>
    <property type="molecule type" value="Genomic_DNA"/>
</dbReference>
<feature type="compositionally biased region" description="Low complexity" evidence="2">
    <location>
        <begin position="280"/>
        <end position="289"/>
    </location>
</feature>